<accession>A0A106R5G1</accession>
<dbReference type="EMBL" id="SNSQ01000025">
    <property type="protein sequence ID" value="TEU44414.1"/>
    <property type="molecule type" value="Genomic_DNA"/>
</dbReference>
<evidence type="ECO:0000313" key="3">
    <source>
        <dbReference type="EMBL" id="RAQ06552.1"/>
    </source>
</evidence>
<name>A0A106R5G1_BURCE</name>
<evidence type="ECO:0000313" key="1">
    <source>
        <dbReference type="EMBL" id="ATF80422.1"/>
    </source>
</evidence>
<evidence type="ECO:0000313" key="8">
    <source>
        <dbReference type="Proteomes" id="UP000250416"/>
    </source>
</evidence>
<dbReference type="EMBL" id="UARD01000017">
    <property type="protein sequence ID" value="SPV20050.1"/>
    <property type="molecule type" value="Genomic_DNA"/>
</dbReference>
<evidence type="ECO:0000313" key="7">
    <source>
        <dbReference type="Proteomes" id="UP000248899"/>
    </source>
</evidence>
<reference evidence="3 7" key="3">
    <citation type="submission" date="2018-06" db="EMBL/GenBank/DDBJ databases">
        <title>Towards the identification of Burkholderia cepacia strain which caused fatal septicemia.</title>
        <authorList>
            <person name="Bui L.A.T."/>
            <person name="Zakharova I.B."/>
            <person name="Shpak I.M."/>
            <person name="Teteryatnikova N."/>
            <person name="Ustinov D.V."/>
            <person name="Kuzyutina Y.A."/>
            <person name="Nguyen H.N."/>
            <person name="Antonov A.S."/>
            <person name="Avdyusheva E.F."/>
            <person name="Victorov D.V."/>
        </authorList>
    </citation>
    <scope>NUCLEOTIDE SEQUENCE [LARGE SCALE GENOMIC DNA]</scope>
    <source>
        <strain evidence="3 7">PT02</strain>
    </source>
</reference>
<dbReference type="Proteomes" id="UP000248899">
    <property type="component" value="Unassembled WGS sequence"/>
</dbReference>
<dbReference type="RefSeq" id="WP_021157953.1">
    <property type="nucleotide sequence ID" value="NZ_BCNU01000029.1"/>
</dbReference>
<keyword evidence="6" id="KW-1185">Reference proteome</keyword>
<evidence type="ECO:0000313" key="10">
    <source>
        <dbReference type="Proteomes" id="UP000645612"/>
    </source>
</evidence>
<reference evidence="5 9" key="5">
    <citation type="submission" date="2019-03" db="EMBL/GenBank/DDBJ databases">
        <title>Burkholderia cepacia outbreak.</title>
        <authorList>
            <person name="Farzana R."/>
            <person name="Walsh T.R."/>
        </authorList>
    </citation>
    <scope>NUCLEOTIDE SEQUENCE [LARGE SCALE GENOMIC DNA]</scope>
    <source>
        <strain evidence="9">d13</strain>
        <strain evidence="5">D13</strain>
    </source>
</reference>
<reference evidence="1" key="2">
    <citation type="submission" date="2017-09" db="EMBL/GenBank/DDBJ databases">
        <title>FDA dAtabase for Regulatory Grade micrObial Sequences (FDA-ARGOS): Supporting development and validation of Infectious Disease Dx tests.</title>
        <authorList>
            <person name="Minogue T."/>
            <person name="Wolcott M."/>
            <person name="Wasieloski L."/>
            <person name="Aguilar W."/>
            <person name="Moore D."/>
            <person name="Tallon L."/>
            <person name="Sadzewicz L."/>
            <person name="Ott S."/>
            <person name="Zhao X."/>
            <person name="Nagaraj S."/>
            <person name="Vavikolanu K."/>
            <person name="Aluvathingal J."/>
            <person name="Nadendla S."/>
            <person name="Sichtig H."/>
        </authorList>
    </citation>
    <scope>NUCLEOTIDE SEQUENCE</scope>
    <source>
        <strain evidence="1">FDAARGOS_388</strain>
    </source>
</reference>
<dbReference type="Proteomes" id="UP000218103">
    <property type="component" value="Chromosome 3"/>
</dbReference>
<dbReference type="AlphaFoldDB" id="A0A106R5G1"/>
<proteinExistence type="predicted"/>
<dbReference type="EMBL" id="QLUZ01000013">
    <property type="protein sequence ID" value="RAQ06552.1"/>
    <property type="molecule type" value="Genomic_DNA"/>
</dbReference>
<accession>A0A1I0JU48</accession>
<dbReference type="Proteomes" id="UP000645612">
    <property type="component" value="Unassembled WGS sequence"/>
</dbReference>
<evidence type="ECO:0000313" key="9">
    <source>
        <dbReference type="Proteomes" id="UP000298234"/>
    </source>
</evidence>
<evidence type="ECO:0000313" key="6">
    <source>
        <dbReference type="Proteomes" id="UP000218103"/>
    </source>
</evidence>
<reference evidence="4 8" key="4">
    <citation type="submission" date="2018-06" db="EMBL/GenBank/DDBJ databases">
        <authorList>
            <consortium name="Pathogen Informatics"/>
            <person name="Doyle S."/>
        </authorList>
    </citation>
    <scope>NUCLEOTIDE SEQUENCE [LARGE SCALE GENOMIC DNA]</scope>
    <source>
        <strain evidence="4 8">NCTC10661</strain>
    </source>
</reference>
<evidence type="ECO:0000313" key="4">
    <source>
        <dbReference type="EMBL" id="SPV20050.1"/>
    </source>
</evidence>
<dbReference type="OrthoDB" id="9020763at2"/>
<reference evidence="6" key="1">
    <citation type="submission" date="2017-09" db="EMBL/GenBank/DDBJ databases">
        <title>FDA dAtabase for Regulatory Grade micrObial Sequences (FDA-ARGOS): Supporting development and validation of Infectious Disease Dx tests.</title>
        <authorList>
            <person name="Minogue T."/>
            <person name="Wolcott M."/>
            <person name="Wasieloski L."/>
            <person name="Aguilar W."/>
            <person name="Moore D."/>
            <person name="Tallon L.J."/>
            <person name="Sadzewicz L."/>
            <person name="Ott S."/>
            <person name="Zhao X."/>
            <person name="Nagaraj S."/>
            <person name="Vavikolanu K."/>
            <person name="Aluvathingal J."/>
            <person name="Nadendla S."/>
            <person name="Sichtig H."/>
        </authorList>
    </citation>
    <scope>NUCLEOTIDE SEQUENCE [LARGE SCALE GENOMIC DNA]</scope>
    <source>
        <strain evidence="6">FDAARGOS_388</strain>
    </source>
</reference>
<sequence length="129" mass="14454">MALQLVSPEDKYMLKTGVINHEDVIGHLRQVLNAFAAKPEYSKFYIGITSDLYTRLAKHRATKPDFKLMAPIYLEAHNLVGNAFDRLERKAIETFRTGITHPQSGERLLACSNGPGGALPKNWLYILVG</sequence>
<gene>
    <name evidence="1" type="ORF">CO711_24085</name>
    <name evidence="3" type="ORF">DPR02_22395</name>
    <name evidence="5" type="ORF">E3D37_21415</name>
    <name evidence="2" type="ORF">JAO13_38990</name>
    <name evidence="4" type="ORF">NCTC10661_03412</name>
</gene>
<dbReference type="EMBL" id="JAEDXG010000071">
    <property type="protein sequence ID" value="MBH9702434.1"/>
    <property type="molecule type" value="Genomic_DNA"/>
</dbReference>
<organism evidence="2 10">
    <name type="scientific">Burkholderia cepacia</name>
    <name type="common">Pseudomonas cepacia</name>
    <dbReference type="NCBI Taxonomy" id="292"/>
    <lineage>
        <taxon>Bacteria</taxon>
        <taxon>Pseudomonadati</taxon>
        <taxon>Pseudomonadota</taxon>
        <taxon>Betaproteobacteria</taxon>
        <taxon>Burkholderiales</taxon>
        <taxon>Burkholderiaceae</taxon>
        <taxon>Burkholderia</taxon>
        <taxon>Burkholderia cepacia complex</taxon>
    </lineage>
</organism>
<dbReference type="Proteomes" id="UP000250416">
    <property type="component" value="Unassembled WGS sequence"/>
</dbReference>
<dbReference type="EMBL" id="CP023520">
    <property type="protein sequence ID" value="ATF80422.1"/>
    <property type="molecule type" value="Genomic_DNA"/>
</dbReference>
<reference evidence="2" key="6">
    <citation type="submission" date="2020-12" db="EMBL/GenBank/DDBJ databases">
        <title>Burkholderia cepacia complex in Mexico.</title>
        <authorList>
            <person name="Estrada P."/>
        </authorList>
    </citation>
    <scope>NUCLEOTIDE SEQUENCE</scope>
    <source>
        <strain evidence="2">871</strain>
    </source>
</reference>
<evidence type="ECO:0000313" key="2">
    <source>
        <dbReference type="EMBL" id="MBH9702434.1"/>
    </source>
</evidence>
<dbReference type="Proteomes" id="UP000298234">
    <property type="component" value="Unassembled WGS sequence"/>
</dbReference>
<dbReference type="GeneID" id="56666568"/>
<protein>
    <submittedName>
        <fullName evidence="2">GIY-YIG nuclease family protein</fullName>
    </submittedName>
</protein>
<evidence type="ECO:0000313" key="5">
    <source>
        <dbReference type="EMBL" id="TEU44414.1"/>
    </source>
</evidence>